<dbReference type="GeneID" id="82190133"/>
<gene>
    <name evidence="1" type="ORF">E5986_02355</name>
</gene>
<dbReference type="Pfam" id="PF04221">
    <property type="entry name" value="RelB"/>
    <property type="match status" value="1"/>
</dbReference>
<dbReference type="Proteomes" id="UP000308978">
    <property type="component" value="Unassembled WGS sequence"/>
</dbReference>
<dbReference type="InterPro" id="IPR007337">
    <property type="entry name" value="RelB/DinJ"/>
</dbReference>
<evidence type="ECO:0000313" key="1">
    <source>
        <dbReference type="EMBL" id="THG38283.1"/>
    </source>
</evidence>
<organism evidence="1 2">
    <name type="scientific">Adlercreutzia caecimuris</name>
    <dbReference type="NCBI Taxonomy" id="671266"/>
    <lineage>
        <taxon>Bacteria</taxon>
        <taxon>Bacillati</taxon>
        <taxon>Actinomycetota</taxon>
        <taxon>Coriobacteriia</taxon>
        <taxon>Eggerthellales</taxon>
        <taxon>Eggerthellaceae</taxon>
        <taxon>Adlercreutzia</taxon>
    </lineage>
</organism>
<dbReference type="Gene3D" id="1.10.1220.10">
    <property type="entry name" value="Met repressor-like"/>
    <property type="match status" value="1"/>
</dbReference>
<name>A0A4S4G4L7_9ACTN</name>
<dbReference type="AlphaFoldDB" id="A0A4S4G4L7"/>
<dbReference type="GO" id="GO:0006355">
    <property type="term" value="P:regulation of DNA-templated transcription"/>
    <property type="evidence" value="ECO:0007669"/>
    <property type="project" value="InterPro"/>
</dbReference>
<dbReference type="RefSeq" id="WP_016308744.1">
    <property type="nucleotide sequence ID" value="NZ_CAJTBT010000004.1"/>
</dbReference>
<sequence length="109" mass="12367">MATADAMVTARMSPEKKEMGNRILEDLGTNASQVINQLYDLVIEKRALPFPEAKPQPRTFSPQEIAEAKAWVQSLKVLPLDNHFATMTDDEIRRERLASRGHFDGWEAQ</sequence>
<evidence type="ECO:0000313" key="2">
    <source>
        <dbReference type="Proteomes" id="UP000308978"/>
    </source>
</evidence>
<proteinExistence type="predicted"/>
<dbReference type="EMBL" id="SSTJ01000002">
    <property type="protein sequence ID" value="THG38283.1"/>
    <property type="molecule type" value="Genomic_DNA"/>
</dbReference>
<accession>A0A4S4G4L7</accession>
<protein>
    <submittedName>
        <fullName evidence="1">Type II toxin-antitoxin system RelB/DinJ family antitoxin</fullName>
    </submittedName>
</protein>
<dbReference type="InterPro" id="IPR013321">
    <property type="entry name" value="Arc_rbn_hlx_hlx"/>
</dbReference>
<reference evidence="1 2" key="1">
    <citation type="submission" date="2019-04" db="EMBL/GenBank/DDBJ databases">
        <title>Microbes associate with the intestines of laboratory mice.</title>
        <authorList>
            <person name="Navarre W."/>
            <person name="Wong E."/>
            <person name="Huang K.C."/>
            <person name="Tropini C."/>
            <person name="Ng K."/>
            <person name="Yu B."/>
        </authorList>
    </citation>
    <scope>NUCLEOTIDE SEQUENCE [LARGE SCALE GENOMIC DNA]</scope>
    <source>
        <strain evidence="1 2">NM80_B27</strain>
    </source>
</reference>
<comment type="caution">
    <text evidence="1">The sequence shown here is derived from an EMBL/GenBank/DDBJ whole genome shotgun (WGS) entry which is preliminary data.</text>
</comment>